<feature type="region of interest" description="Disordered" evidence="2">
    <location>
        <begin position="220"/>
        <end position="258"/>
    </location>
</feature>
<keyword evidence="5" id="KW-1185">Reference proteome</keyword>
<evidence type="ECO:0000259" key="3">
    <source>
        <dbReference type="PROSITE" id="PS50804"/>
    </source>
</evidence>
<keyword evidence="1" id="KW-0539">Nucleus</keyword>
<dbReference type="EMBL" id="VBQZ03000199">
    <property type="protein sequence ID" value="MXQ97700.1"/>
    <property type="molecule type" value="Genomic_DNA"/>
</dbReference>
<dbReference type="SUPFAM" id="SSF47353">
    <property type="entry name" value="Retrovirus capsid dimerization domain-like"/>
    <property type="match status" value="1"/>
</dbReference>
<dbReference type="Pfam" id="PF02023">
    <property type="entry name" value="SCAN"/>
    <property type="match status" value="1"/>
</dbReference>
<feature type="compositionally biased region" description="Polar residues" evidence="2">
    <location>
        <begin position="196"/>
        <end position="208"/>
    </location>
</feature>
<gene>
    <name evidence="4" type="ORF">E5288_WYG007448</name>
</gene>
<evidence type="ECO:0000313" key="5">
    <source>
        <dbReference type="Proteomes" id="UP000322234"/>
    </source>
</evidence>
<dbReference type="FunFam" id="1.10.4020.10:FF:000004">
    <property type="entry name" value="Zinc finger and SCAN domain containing 4"/>
    <property type="match status" value="1"/>
</dbReference>
<organism evidence="4 5">
    <name type="scientific">Bos mutus</name>
    <name type="common">wild yak</name>
    <dbReference type="NCBI Taxonomy" id="72004"/>
    <lineage>
        <taxon>Eukaryota</taxon>
        <taxon>Metazoa</taxon>
        <taxon>Chordata</taxon>
        <taxon>Craniata</taxon>
        <taxon>Vertebrata</taxon>
        <taxon>Euteleostomi</taxon>
        <taxon>Mammalia</taxon>
        <taxon>Eutheria</taxon>
        <taxon>Laurasiatheria</taxon>
        <taxon>Artiodactyla</taxon>
        <taxon>Ruminantia</taxon>
        <taxon>Pecora</taxon>
        <taxon>Bovidae</taxon>
        <taxon>Bovinae</taxon>
        <taxon>Bos</taxon>
    </lineage>
</organism>
<accession>A0A6B0S690</accession>
<evidence type="ECO:0000313" key="4">
    <source>
        <dbReference type="EMBL" id="MXQ97700.1"/>
    </source>
</evidence>
<proteinExistence type="predicted"/>
<dbReference type="PROSITE" id="PS50804">
    <property type="entry name" value="SCAN_BOX"/>
    <property type="match status" value="1"/>
</dbReference>
<comment type="subcellular location">
    <subcellularLocation>
        <location evidence="1">Nucleus</location>
    </subcellularLocation>
</comment>
<evidence type="ECO:0000256" key="2">
    <source>
        <dbReference type="SAM" id="MobiDB-lite"/>
    </source>
</evidence>
<feature type="compositionally biased region" description="Basic and acidic residues" evidence="2">
    <location>
        <begin position="184"/>
        <end position="193"/>
    </location>
</feature>
<name>A0A6B0S690_9CETA</name>
<dbReference type="Gene3D" id="1.10.4020.10">
    <property type="entry name" value="DNA breaking-rejoining enzymes"/>
    <property type="match status" value="1"/>
</dbReference>
<dbReference type="AlphaFoldDB" id="A0A6B0S690"/>
<dbReference type="Proteomes" id="UP000322234">
    <property type="component" value="Unassembled WGS sequence"/>
</dbReference>
<evidence type="ECO:0000256" key="1">
    <source>
        <dbReference type="PROSITE-ProRule" id="PRU00187"/>
    </source>
</evidence>
<dbReference type="InterPro" id="IPR003309">
    <property type="entry name" value="SCAN_dom"/>
</dbReference>
<feature type="domain" description="SCAN box" evidence="3">
    <location>
        <begin position="59"/>
        <end position="123"/>
    </location>
</feature>
<feature type="region of interest" description="Disordered" evidence="2">
    <location>
        <begin position="409"/>
        <end position="434"/>
    </location>
</feature>
<feature type="region of interest" description="Disordered" evidence="2">
    <location>
        <begin position="181"/>
        <end position="208"/>
    </location>
</feature>
<dbReference type="InterPro" id="IPR038269">
    <property type="entry name" value="SCAN_sf"/>
</dbReference>
<reference evidence="4" key="1">
    <citation type="submission" date="2019-10" db="EMBL/GenBank/DDBJ databases">
        <title>The sequence and de novo assembly of the wild yak genome.</title>
        <authorList>
            <person name="Liu Y."/>
        </authorList>
    </citation>
    <scope>NUCLEOTIDE SEQUENCE [LARGE SCALE GENOMIC DNA]</scope>
    <source>
        <strain evidence="4">WY2019</strain>
    </source>
</reference>
<protein>
    <recommendedName>
        <fullName evidence="3">SCAN box domain-containing protein</fullName>
    </recommendedName>
</protein>
<dbReference type="SMART" id="SM00431">
    <property type="entry name" value="SCAN"/>
    <property type="match status" value="1"/>
</dbReference>
<feature type="region of interest" description="Disordered" evidence="2">
    <location>
        <begin position="1"/>
        <end position="29"/>
    </location>
</feature>
<comment type="caution">
    <text evidence="4">The sequence shown here is derived from an EMBL/GenBank/DDBJ whole genome shotgun (WGS) entry which is preliminary data.</text>
</comment>
<sequence length="515" mass="57208">MDLGFRASFQHEPSKEDPKSANTGFIPSRGPTLRTAKDISQLQNTQPGLLQNGNNSRARQELQRLYKSFHLWLQPEKHSKHEIIFQLALEQFMINKHCSEKSTLKEKWKASGGDLEKFTEDLHDDCIKLPDLVHVHMQGQEALFSENMSLKEIIFHLTNQLSTGGVNMGTPSWTVQDTSLETGQRNEGKEHDGNISVKSDSITSPSNQIPSLIIVQEENHPRPEEGGVSLENPRNSRRGAGPGPSRPQDGSLKGPSSQDVLMEVEPDQICCQSYPATISEKTTLTAFSDLHFTTFSGIISTPHADAIFAVTGSGIFFALMALTLRVYLEVLVSCASRSGIKPEELHYPEHSAPIAFGVKPIRTQEKCTSYVSIALGRDFRHFPGGGRFVGSWVLSPSLRFRSGECRSRQSEGRLLPPEAQERNRSSRFPPPLLPPLRPQSPMAAAALRGPPQETALSIPQLDHGLCFLPPFLAYVLWVSVLSCVHCPKHVLRKQPQHLRPRGMQGSVWESVWQSA</sequence>
<dbReference type="GO" id="GO:0005634">
    <property type="term" value="C:nucleus"/>
    <property type="evidence" value="ECO:0007669"/>
    <property type="project" value="UniProtKB-SubCell"/>
</dbReference>